<dbReference type="CDD" id="cd01949">
    <property type="entry name" value="GGDEF"/>
    <property type="match status" value="1"/>
</dbReference>
<keyword evidence="1" id="KW-0472">Membrane</keyword>
<organism evidence="4 5">
    <name type="scientific">Allorhizobium borbori</name>
    <dbReference type="NCBI Taxonomy" id="485907"/>
    <lineage>
        <taxon>Bacteria</taxon>
        <taxon>Pseudomonadati</taxon>
        <taxon>Pseudomonadota</taxon>
        <taxon>Alphaproteobacteria</taxon>
        <taxon>Hyphomicrobiales</taxon>
        <taxon>Rhizobiaceae</taxon>
        <taxon>Rhizobium/Agrobacterium group</taxon>
        <taxon>Allorhizobium</taxon>
    </lineage>
</organism>
<dbReference type="InterPro" id="IPR052155">
    <property type="entry name" value="Biofilm_reg_signaling"/>
</dbReference>
<feature type="domain" description="GGDEF" evidence="3">
    <location>
        <begin position="120"/>
        <end position="251"/>
    </location>
</feature>
<evidence type="ECO:0000256" key="1">
    <source>
        <dbReference type="SAM" id="Phobius"/>
    </source>
</evidence>
<dbReference type="CDD" id="cd01948">
    <property type="entry name" value="EAL"/>
    <property type="match status" value="1"/>
</dbReference>
<accession>A0A7W6P3T6</accession>
<proteinExistence type="predicted"/>
<dbReference type="SMART" id="SM00052">
    <property type="entry name" value="EAL"/>
    <property type="match status" value="1"/>
</dbReference>
<dbReference type="Pfam" id="PF00563">
    <property type="entry name" value="EAL"/>
    <property type="match status" value="1"/>
</dbReference>
<evidence type="ECO:0000259" key="2">
    <source>
        <dbReference type="PROSITE" id="PS50883"/>
    </source>
</evidence>
<comment type="caution">
    <text evidence="4">The sequence shown here is derived from an EMBL/GenBank/DDBJ whole genome shotgun (WGS) entry which is preliminary data.</text>
</comment>
<evidence type="ECO:0000313" key="4">
    <source>
        <dbReference type="EMBL" id="MBB4105246.1"/>
    </source>
</evidence>
<dbReference type="InterPro" id="IPR001633">
    <property type="entry name" value="EAL_dom"/>
</dbReference>
<dbReference type="Proteomes" id="UP000584824">
    <property type="component" value="Unassembled WGS sequence"/>
</dbReference>
<keyword evidence="5" id="KW-1185">Reference proteome</keyword>
<name>A0A7W6P3T6_9HYPH</name>
<gene>
    <name evidence="4" type="ORF">GGQ66_003833</name>
</gene>
<dbReference type="SMART" id="SM00267">
    <property type="entry name" value="GGDEF"/>
    <property type="match status" value="1"/>
</dbReference>
<dbReference type="EMBL" id="JACIDU010000018">
    <property type="protein sequence ID" value="MBB4105246.1"/>
    <property type="molecule type" value="Genomic_DNA"/>
</dbReference>
<dbReference type="PANTHER" id="PTHR44757">
    <property type="entry name" value="DIGUANYLATE CYCLASE DGCP"/>
    <property type="match status" value="1"/>
</dbReference>
<protein>
    <submittedName>
        <fullName evidence="4">Diguanylate cyclase (GGDEF)-like protein</fullName>
    </submittedName>
</protein>
<dbReference type="SUPFAM" id="SSF55073">
    <property type="entry name" value="Nucleotide cyclase"/>
    <property type="match status" value="1"/>
</dbReference>
<dbReference type="Gene3D" id="3.20.20.450">
    <property type="entry name" value="EAL domain"/>
    <property type="match status" value="1"/>
</dbReference>
<dbReference type="PANTHER" id="PTHR44757:SF2">
    <property type="entry name" value="BIOFILM ARCHITECTURE MAINTENANCE PROTEIN MBAA"/>
    <property type="match status" value="1"/>
</dbReference>
<dbReference type="PROSITE" id="PS50887">
    <property type="entry name" value="GGDEF"/>
    <property type="match status" value="1"/>
</dbReference>
<dbReference type="NCBIfam" id="TIGR00254">
    <property type="entry name" value="GGDEF"/>
    <property type="match status" value="1"/>
</dbReference>
<dbReference type="AlphaFoldDB" id="A0A7W6P3T6"/>
<dbReference type="RefSeq" id="WP_183794556.1">
    <property type="nucleotide sequence ID" value="NZ_JACIDU010000018.1"/>
</dbReference>
<keyword evidence="1" id="KW-1133">Transmembrane helix</keyword>
<dbReference type="SUPFAM" id="SSF141868">
    <property type="entry name" value="EAL domain-like"/>
    <property type="match status" value="1"/>
</dbReference>
<dbReference type="Pfam" id="PF00990">
    <property type="entry name" value="GGDEF"/>
    <property type="match status" value="1"/>
</dbReference>
<dbReference type="InterPro" id="IPR029787">
    <property type="entry name" value="Nucleotide_cyclase"/>
</dbReference>
<dbReference type="PROSITE" id="PS50883">
    <property type="entry name" value="EAL"/>
    <property type="match status" value="1"/>
</dbReference>
<keyword evidence="1" id="KW-0812">Transmembrane</keyword>
<dbReference type="InterPro" id="IPR043128">
    <property type="entry name" value="Rev_trsase/Diguanyl_cyclase"/>
</dbReference>
<evidence type="ECO:0000313" key="5">
    <source>
        <dbReference type="Proteomes" id="UP000584824"/>
    </source>
</evidence>
<feature type="domain" description="EAL" evidence="2">
    <location>
        <begin position="260"/>
        <end position="510"/>
    </location>
</feature>
<evidence type="ECO:0000259" key="3">
    <source>
        <dbReference type="PROSITE" id="PS50887"/>
    </source>
</evidence>
<dbReference type="InterPro" id="IPR000160">
    <property type="entry name" value="GGDEF_dom"/>
</dbReference>
<dbReference type="InterPro" id="IPR035919">
    <property type="entry name" value="EAL_sf"/>
</dbReference>
<dbReference type="Gene3D" id="3.30.70.270">
    <property type="match status" value="1"/>
</dbReference>
<reference evidence="4 5" key="1">
    <citation type="submission" date="2020-08" db="EMBL/GenBank/DDBJ databases">
        <title>Genomic Encyclopedia of Type Strains, Phase IV (KMG-IV): sequencing the most valuable type-strain genomes for metagenomic binning, comparative biology and taxonomic classification.</title>
        <authorList>
            <person name="Goeker M."/>
        </authorList>
    </citation>
    <scope>NUCLEOTIDE SEQUENCE [LARGE SCALE GENOMIC DNA]</scope>
    <source>
        <strain evidence="4 5">DSM 26385</strain>
    </source>
</reference>
<sequence>MKRSVRNRAYREAAVFIIIFVGLFMASIAYDAHERLDAIFRSYENIHIDEMLTGLCVAGLLGVIYAALRIRDLSTEIEQRMQAEKRVEWIACHDPLTELANRRMLESRLTERNKTAGENGQYAIYSLDLRGFKRVNDLFGQDGGNQVLKTVAKRLNDVFPDDEIYRLGDDEFVVIAARRGASDPLGTGARLLRYLCRPMHLSGMTADIGACVGIALMPEDATDMRTAMNQADCAMYAAKKARRNTLARFDAAMEMEAVRRATMETELRRAIRARSIVPHYQPLIDLRSNEIVAFEALARWQTSPGQYVSPAEFIPLAEEAGLIVELTDQLLRQACADAVRWPESISLSFNISPTQLSDPLLGLRIIRALNESGLSPRRLEVEVTESALINDTKTARRILDDLTAAGIRIALDDFGTGYSSLSQLTHFHFDKIKIDRSFIRSGDDSERQDKVVRAIIALGLGLGIKITAEGIESESQLRWLADLGCDIGQGYFLGYPADARQAAALCLHEARRGLLN</sequence>
<feature type="transmembrane region" description="Helical" evidence="1">
    <location>
        <begin position="12"/>
        <end position="30"/>
    </location>
</feature>